<keyword evidence="3" id="KW-1185">Reference proteome</keyword>
<dbReference type="Gene3D" id="3.30.1490.130">
    <property type="entry name" value="D-aminoacylase. Domain 3"/>
    <property type="match status" value="1"/>
</dbReference>
<reference evidence="2" key="1">
    <citation type="submission" date="2021-01" db="EMBL/GenBank/DDBJ databases">
        <title>Whole genome shotgun sequence of Sphaerimonospora thailandensis NBRC 107569.</title>
        <authorList>
            <person name="Komaki H."/>
            <person name="Tamura T."/>
        </authorList>
    </citation>
    <scope>NUCLEOTIDE SEQUENCE</scope>
    <source>
        <strain evidence="2">NBRC 107569</strain>
    </source>
</reference>
<dbReference type="SUPFAM" id="SSF51556">
    <property type="entry name" value="Metallo-dependent hydrolases"/>
    <property type="match status" value="1"/>
</dbReference>
<dbReference type="GO" id="GO:0016811">
    <property type="term" value="F:hydrolase activity, acting on carbon-nitrogen (but not peptide) bonds, in linear amides"/>
    <property type="evidence" value="ECO:0007669"/>
    <property type="project" value="InterPro"/>
</dbReference>
<dbReference type="EMBL" id="BOOG01000001">
    <property type="protein sequence ID" value="GIH67768.1"/>
    <property type="molecule type" value="Genomic_DNA"/>
</dbReference>
<dbReference type="InterPro" id="IPR023100">
    <property type="entry name" value="D-aminoacylase_insert_dom_sf"/>
</dbReference>
<dbReference type="GO" id="GO:0005829">
    <property type="term" value="C:cytosol"/>
    <property type="evidence" value="ECO:0007669"/>
    <property type="project" value="TreeGrafter"/>
</dbReference>
<comment type="caution">
    <text evidence="2">The sequence shown here is derived from an EMBL/GenBank/DDBJ whole genome shotgun (WGS) entry which is preliminary data.</text>
</comment>
<dbReference type="SUPFAM" id="SSF51338">
    <property type="entry name" value="Composite domain of metallo-dependent hydrolases"/>
    <property type="match status" value="1"/>
</dbReference>
<evidence type="ECO:0000313" key="2">
    <source>
        <dbReference type="EMBL" id="GIH67768.1"/>
    </source>
</evidence>
<evidence type="ECO:0000313" key="3">
    <source>
        <dbReference type="Proteomes" id="UP000610966"/>
    </source>
</evidence>
<dbReference type="PANTHER" id="PTHR11647">
    <property type="entry name" value="HYDRANTOINASE/DIHYDROPYRIMIDINASE FAMILY MEMBER"/>
    <property type="match status" value="1"/>
</dbReference>
<dbReference type="Gene3D" id="3.20.20.140">
    <property type="entry name" value="Metal-dependent hydrolases"/>
    <property type="match status" value="1"/>
</dbReference>
<dbReference type="Pfam" id="PF07969">
    <property type="entry name" value="Amidohydro_3"/>
    <property type="match status" value="1"/>
</dbReference>
<dbReference type="GO" id="GO:0016812">
    <property type="term" value="F:hydrolase activity, acting on carbon-nitrogen (but not peptide) bonds, in cyclic amides"/>
    <property type="evidence" value="ECO:0007669"/>
    <property type="project" value="TreeGrafter"/>
</dbReference>
<accession>A0A8J3R827</accession>
<dbReference type="InterPro" id="IPR050378">
    <property type="entry name" value="Metallo-dep_Hydrolases_sf"/>
</dbReference>
<dbReference type="AlphaFoldDB" id="A0A8J3R827"/>
<dbReference type="InterPro" id="IPR011059">
    <property type="entry name" value="Metal-dep_hydrolase_composite"/>
</dbReference>
<dbReference type="RefSeq" id="WP_204009413.1">
    <property type="nucleotide sequence ID" value="NZ_BOOG01000001.1"/>
</dbReference>
<evidence type="ECO:0000259" key="1">
    <source>
        <dbReference type="Pfam" id="PF07969"/>
    </source>
</evidence>
<gene>
    <name evidence="2" type="ORF">Mth01_00210</name>
</gene>
<dbReference type="Proteomes" id="UP000610966">
    <property type="component" value="Unassembled WGS sequence"/>
</dbReference>
<name>A0A8J3R827_9ACTN</name>
<protein>
    <submittedName>
        <fullName evidence="2">Dihydroorotase</fullName>
    </submittedName>
</protein>
<organism evidence="2 3">
    <name type="scientific">Sphaerimonospora thailandensis</name>
    <dbReference type="NCBI Taxonomy" id="795644"/>
    <lineage>
        <taxon>Bacteria</taxon>
        <taxon>Bacillati</taxon>
        <taxon>Actinomycetota</taxon>
        <taxon>Actinomycetes</taxon>
        <taxon>Streptosporangiales</taxon>
        <taxon>Streptosporangiaceae</taxon>
        <taxon>Sphaerimonospora</taxon>
    </lineage>
</organism>
<sequence length="538" mass="55984">MSRGFDLLISGGLLVDGTARPARPADVAADAGRLTVLPPGSRVEAARVVDARGLVVAPGFIDAHTHSDGVALLDRDSADGGRDRELVRASVLQGVTTEICGNCGSSLFPALPERLDAMRSEAEISFGGDVGAYPDFAGFAAAHAAVPRANHLASLVGHGTLRAGVVGPVDRPVSAAELRTMCELLDRSLSQGAAGLSSGLIYAPGTYADTEELVALAAVAARHGKPYVTHLRDEMSRVEEALEEAVEISRRSGAPLHVSHHKTAGRYAWGRTARTLPRIAELRAGGMDVTCDVYPYTAGSTALAAMLPPWANDGGLAALTARLGDPAARDRMRRAIAEGVAGWENTVGNGGWDRISVACAPRHPETEGRTIAELAAAAAADPLDVAADLLVAERGEVTIISHSMVEEDVRRVLAAPYAMVGSDGVPKPGGRPHPRWAGTFPRVLGRYVRELGLLSLEEAVHKMTRMTAVRFGLAGRGVIRDGAHADLVVFDPATVADRATFAEPLLPPAGVAAVVVGGAVVVRDGEETGARPGTVLTP</sequence>
<dbReference type="InterPro" id="IPR013108">
    <property type="entry name" value="Amidohydro_3"/>
</dbReference>
<proteinExistence type="predicted"/>
<dbReference type="PANTHER" id="PTHR11647:SF1">
    <property type="entry name" value="COLLAPSIN RESPONSE MEDIATOR PROTEIN"/>
    <property type="match status" value="1"/>
</dbReference>
<dbReference type="Gene3D" id="2.30.40.10">
    <property type="entry name" value="Urease, subunit C, domain 1"/>
    <property type="match status" value="1"/>
</dbReference>
<dbReference type="InterPro" id="IPR032466">
    <property type="entry name" value="Metal_Hydrolase"/>
</dbReference>
<feature type="domain" description="Amidohydrolase 3" evidence="1">
    <location>
        <begin position="47"/>
        <end position="522"/>
    </location>
</feature>